<comment type="caution">
    <text evidence="1">The sequence shown here is derived from an EMBL/GenBank/DDBJ whole genome shotgun (WGS) entry which is preliminary data.</text>
</comment>
<reference evidence="3 4" key="1">
    <citation type="submission" date="2020-04" db="EMBL/GenBank/DDBJ databases">
        <title>Description of novel Gluconacetobacter.</title>
        <authorList>
            <person name="Sombolestani A."/>
        </authorList>
    </citation>
    <scope>NUCLEOTIDE SEQUENCE [LARGE SCALE GENOMIC DNA]</scope>
    <source>
        <strain evidence="2 3">LMG 1728</strain>
        <strain evidence="1 4">LMG 1731</strain>
    </source>
</reference>
<dbReference type="Proteomes" id="UP000561077">
    <property type="component" value="Unassembled WGS sequence"/>
</dbReference>
<evidence type="ECO:0000313" key="3">
    <source>
        <dbReference type="Proteomes" id="UP000540490"/>
    </source>
</evidence>
<evidence type="ECO:0000313" key="1">
    <source>
        <dbReference type="EMBL" id="MBB2164308.1"/>
    </source>
</evidence>
<dbReference type="SUPFAM" id="SSF56399">
    <property type="entry name" value="ADP-ribosylation"/>
    <property type="match status" value="1"/>
</dbReference>
<organism evidence="1 4">
    <name type="scientific">Gluconacetobacter dulcium</name>
    <dbReference type="NCBI Taxonomy" id="2729096"/>
    <lineage>
        <taxon>Bacteria</taxon>
        <taxon>Pseudomonadati</taxon>
        <taxon>Pseudomonadota</taxon>
        <taxon>Alphaproteobacteria</taxon>
        <taxon>Acetobacterales</taxon>
        <taxon>Acetobacteraceae</taxon>
        <taxon>Gluconacetobacter</taxon>
    </lineage>
</organism>
<evidence type="ECO:0000313" key="2">
    <source>
        <dbReference type="EMBL" id="MBB2193284.1"/>
    </source>
</evidence>
<accession>A0A7W4NUK5</accession>
<dbReference type="InterPro" id="IPR042081">
    <property type="entry name" value="RNA_2'-PTrans_C"/>
</dbReference>
<name>A0A7W4NUK5_9PROT</name>
<keyword evidence="3" id="KW-1185">Reference proteome</keyword>
<dbReference type="AlphaFoldDB" id="A0A7W4NUK5"/>
<evidence type="ECO:0000313" key="4">
    <source>
        <dbReference type="Proteomes" id="UP000561077"/>
    </source>
</evidence>
<protein>
    <submittedName>
        <fullName evidence="1">Uncharacterized protein</fullName>
    </submittedName>
</protein>
<dbReference type="Proteomes" id="UP000540490">
    <property type="component" value="Unassembled WGS sequence"/>
</dbReference>
<dbReference type="Gene3D" id="3.20.170.30">
    <property type="match status" value="1"/>
</dbReference>
<gene>
    <name evidence="2" type="ORF">HLH25_06450</name>
    <name evidence="1" type="ORF">HLH26_07080</name>
</gene>
<dbReference type="EMBL" id="JABEQN010000006">
    <property type="protein sequence ID" value="MBB2193284.1"/>
    <property type="molecule type" value="Genomic_DNA"/>
</dbReference>
<dbReference type="EMBL" id="JABEQO010000006">
    <property type="protein sequence ID" value="MBB2164308.1"/>
    <property type="molecule type" value="Genomic_DNA"/>
</dbReference>
<proteinExistence type="predicted"/>
<sequence length="45" mass="4974">MLAVEAGQVFRAGFLFYRADNGVWLTEGVSPDDLTFQGSVQDHDL</sequence>